<evidence type="ECO:0000313" key="3">
    <source>
        <dbReference type="Proteomes" id="UP000015423"/>
    </source>
</evidence>
<dbReference type="AlphaFoldDB" id="S5UK53"/>
<dbReference type="Pfam" id="PF19384">
    <property type="entry name" value="DUF5959"/>
    <property type="match status" value="1"/>
</dbReference>
<dbReference type="Proteomes" id="UP000015423">
    <property type="component" value="Chromosome"/>
</dbReference>
<dbReference type="EMBL" id="CP006259">
    <property type="protein sequence ID" value="AGS67228.1"/>
    <property type="molecule type" value="Genomic_DNA"/>
</dbReference>
<dbReference type="STRING" id="1214242.B446_01980"/>
<reference evidence="3" key="1">
    <citation type="submission" date="2012-10" db="EMBL/GenBank/DDBJ databases">
        <title>The complete genome sequence of Streptomyces collinus Tu 365.</title>
        <authorList>
            <person name="Ruckert C."/>
            <person name="Szczepanowski R."/>
            <person name="Goesmann A."/>
            <person name="Pross E.K."/>
            <person name="Musiol E.M."/>
            <person name="Blin K."/>
            <person name="Wohlleben W."/>
            <person name="Puhler A."/>
            <person name="Weber T."/>
            <person name="Kalinowski J."/>
        </authorList>
    </citation>
    <scope>NUCLEOTIDE SEQUENCE [LARGE SCALE GENOMIC DNA]</scope>
    <source>
        <strain evidence="3">DSM 40733 / Tue 365</strain>
    </source>
</reference>
<reference evidence="1 3" key="2">
    <citation type="journal article" date="2013" name="J. Biotechnol.">
        <title>Complete genome sequence of the kirromycin producer Streptomyces collinus Tu 365 consisting of a linear chromosome and two linear plasmids.</title>
        <authorList>
            <person name="Ruckert C."/>
            <person name="Szczepanowski R."/>
            <person name="Albersmeier A."/>
            <person name="Goesmann A."/>
            <person name="Iftime D."/>
            <person name="Musiol E.M."/>
            <person name="Blin K."/>
            <person name="Wohlleben W."/>
            <person name="Puhler A."/>
            <person name="Kalinowski J."/>
            <person name="Weber T."/>
        </authorList>
    </citation>
    <scope>NUCLEOTIDE SEQUENCE [LARGE SCALE GENOMIC DNA]</scope>
    <source>
        <strain evidence="3">DSM 40733 / Tue 365</strain>
        <strain evidence="1">Tu 365</strain>
    </source>
</reference>
<dbReference type="HOGENOM" id="CLU_2358387_0_0_11"/>
<dbReference type="KEGG" id="sci:B446_33310"/>
<evidence type="ECO:0000313" key="1">
    <source>
        <dbReference type="EMBL" id="AGS67228.1"/>
    </source>
</evidence>
<protein>
    <submittedName>
        <fullName evidence="1">Uncharacterized protein</fullName>
    </submittedName>
</protein>
<dbReference type="EMBL" id="CP006259">
    <property type="protein sequence ID" value="AGS73466.1"/>
    <property type="molecule type" value="Genomic_DNA"/>
</dbReference>
<dbReference type="InterPro" id="IPR046003">
    <property type="entry name" value="DUF5959"/>
</dbReference>
<gene>
    <name evidence="1" type="ORF">B446_01980</name>
    <name evidence="2" type="ORF">B446_33310</name>
</gene>
<proteinExistence type="predicted"/>
<dbReference type="eggNOG" id="ENOG5034528">
    <property type="taxonomic scope" value="Bacteria"/>
</dbReference>
<accession>S5UK53</accession>
<keyword evidence="3" id="KW-1185">Reference proteome</keyword>
<reference evidence="1" key="3">
    <citation type="submission" date="2015-08" db="EMBL/GenBank/DDBJ databases">
        <authorList>
            <person name="Weber T."/>
            <person name="Iftime D."/>
        </authorList>
    </citation>
    <scope>NUCLEOTIDE SEQUENCE</scope>
    <source>
        <strain evidence="1">Tu 365</strain>
    </source>
</reference>
<dbReference type="KEGG" id="sci:B446_01980"/>
<organism evidence="1 3">
    <name type="scientific">Streptomyces collinus (strain DSM 40733 / Tue 365)</name>
    <dbReference type="NCBI Taxonomy" id="1214242"/>
    <lineage>
        <taxon>Bacteria</taxon>
        <taxon>Bacillati</taxon>
        <taxon>Actinomycetota</taxon>
        <taxon>Actinomycetes</taxon>
        <taxon>Kitasatosporales</taxon>
        <taxon>Streptomycetaceae</taxon>
        <taxon>Streptomyces</taxon>
    </lineage>
</organism>
<sequence>MLPDDLRHWQEALDALDAGQDIAWRQDTRGPEVFIERDPEEGRAHVTIRDASSSLTTVTVSVPLKDAWFDEAYSRLDLAWPRSRADGPARSLTRPR</sequence>
<evidence type="ECO:0000313" key="2">
    <source>
        <dbReference type="EMBL" id="AGS73466.1"/>
    </source>
</evidence>
<name>S5UK53_STRC3</name>